<dbReference type="EnsemblPlants" id="OBART04G17010.1">
    <property type="protein sequence ID" value="OBART04G17010.1"/>
    <property type="gene ID" value="OBART04G17010"/>
</dbReference>
<dbReference type="Proteomes" id="UP000026960">
    <property type="component" value="Chromosome 4"/>
</dbReference>
<evidence type="ECO:0000313" key="2">
    <source>
        <dbReference type="Proteomes" id="UP000026960"/>
    </source>
</evidence>
<reference evidence="1" key="2">
    <citation type="submission" date="2015-03" db="UniProtKB">
        <authorList>
            <consortium name="EnsemblPlants"/>
        </authorList>
    </citation>
    <scope>IDENTIFICATION</scope>
</reference>
<organism evidence="1">
    <name type="scientific">Oryza barthii</name>
    <dbReference type="NCBI Taxonomy" id="65489"/>
    <lineage>
        <taxon>Eukaryota</taxon>
        <taxon>Viridiplantae</taxon>
        <taxon>Streptophyta</taxon>
        <taxon>Embryophyta</taxon>
        <taxon>Tracheophyta</taxon>
        <taxon>Spermatophyta</taxon>
        <taxon>Magnoliopsida</taxon>
        <taxon>Liliopsida</taxon>
        <taxon>Poales</taxon>
        <taxon>Poaceae</taxon>
        <taxon>BOP clade</taxon>
        <taxon>Oryzoideae</taxon>
        <taxon>Oryzeae</taxon>
        <taxon>Oryzinae</taxon>
        <taxon>Oryza</taxon>
    </lineage>
</organism>
<dbReference type="AlphaFoldDB" id="A0A0D3FXC8"/>
<name>A0A0D3FXC8_9ORYZ</name>
<dbReference type="HOGENOM" id="CLU_2336971_0_0_1"/>
<reference evidence="1" key="1">
    <citation type="journal article" date="2009" name="Rice">
        <title>De Novo Next Generation Sequencing of Plant Genomes.</title>
        <authorList>
            <person name="Rounsley S."/>
            <person name="Marri P.R."/>
            <person name="Yu Y."/>
            <person name="He R."/>
            <person name="Sisneros N."/>
            <person name="Goicoechea J.L."/>
            <person name="Lee S.J."/>
            <person name="Angelova A."/>
            <person name="Kudrna D."/>
            <person name="Luo M."/>
            <person name="Affourtit J."/>
            <person name="Desany B."/>
            <person name="Knight J."/>
            <person name="Niazi F."/>
            <person name="Egholm M."/>
            <person name="Wing R.A."/>
        </authorList>
    </citation>
    <scope>NUCLEOTIDE SEQUENCE [LARGE SCALE GENOMIC DNA]</scope>
    <source>
        <strain evidence="1">cv. IRGC 105608</strain>
    </source>
</reference>
<keyword evidence="2" id="KW-1185">Reference proteome</keyword>
<evidence type="ECO:0000313" key="1">
    <source>
        <dbReference type="EnsemblPlants" id="OBART04G17010.1"/>
    </source>
</evidence>
<dbReference type="Gramene" id="OBART04G17010.1">
    <property type="protein sequence ID" value="OBART04G17010.1"/>
    <property type="gene ID" value="OBART04G17010"/>
</dbReference>
<accession>A0A0D3FXC8</accession>
<sequence length="98" mass="10253">MLGREKADAVKEVEELRVKSEEQCRELASVGRELASVRELVREGANCAHLVHPVILPVLLYLTTPTSSCSCAATHSATTLKAALAVALSTSNGGAAPP</sequence>
<dbReference type="PaxDb" id="65489-OBART04G17010.1"/>
<protein>
    <submittedName>
        <fullName evidence="1">Uncharacterized protein</fullName>
    </submittedName>
</protein>
<proteinExistence type="predicted"/>